<name>A0A2S2BZ43_9NOCA</name>
<proteinExistence type="predicted"/>
<dbReference type="RefSeq" id="WP_109332284.1">
    <property type="nucleotide sequence ID" value="NZ_CP021354.1"/>
</dbReference>
<evidence type="ECO:0008006" key="3">
    <source>
        <dbReference type="Google" id="ProtNLM"/>
    </source>
</evidence>
<dbReference type="OrthoDB" id="4545348at2"/>
<dbReference type="KEGG" id="roz:CBI38_22235"/>
<gene>
    <name evidence="1" type="ORF">CBI38_22235</name>
</gene>
<dbReference type="EMBL" id="CP021354">
    <property type="protein sequence ID" value="AWK73872.1"/>
    <property type="molecule type" value="Genomic_DNA"/>
</dbReference>
<organism evidence="1 2">
    <name type="scientific">Rhodococcus oxybenzonivorans</name>
    <dbReference type="NCBI Taxonomy" id="1990687"/>
    <lineage>
        <taxon>Bacteria</taxon>
        <taxon>Bacillati</taxon>
        <taxon>Actinomycetota</taxon>
        <taxon>Actinomycetes</taxon>
        <taxon>Mycobacteriales</taxon>
        <taxon>Nocardiaceae</taxon>
        <taxon>Rhodococcus</taxon>
    </lineage>
</organism>
<accession>A0A2S2BZ43</accession>
<evidence type="ECO:0000313" key="2">
    <source>
        <dbReference type="Proteomes" id="UP000245711"/>
    </source>
</evidence>
<dbReference type="AlphaFoldDB" id="A0A2S2BZ43"/>
<dbReference type="Proteomes" id="UP000245711">
    <property type="component" value="Chromosome"/>
</dbReference>
<protein>
    <recommendedName>
        <fullName evidence="3">AraC family transcriptional regulator</fullName>
    </recommendedName>
</protein>
<keyword evidence="2" id="KW-1185">Reference proteome</keyword>
<reference evidence="1 2" key="1">
    <citation type="submission" date="2017-05" db="EMBL/GenBank/DDBJ databases">
        <title>Isolation of Rhodococcus sp. S2-17 biodegrading of BP-3.</title>
        <authorList>
            <person name="Lee Y."/>
            <person name="Kim K.H."/>
            <person name="Chun B.H."/>
            <person name="Jung H.S."/>
            <person name="Jeon C.O."/>
        </authorList>
    </citation>
    <scope>NUCLEOTIDE SEQUENCE [LARGE SCALE GENOMIC DNA]</scope>
    <source>
        <strain evidence="1 2">S2-17</strain>
    </source>
</reference>
<evidence type="ECO:0000313" key="1">
    <source>
        <dbReference type="EMBL" id="AWK73872.1"/>
    </source>
</evidence>
<sequence length="141" mass="15641">MTFEIVKREAADFGGLVLPRRELGSTVHATDLMKFTRERIHQRGIDDLTTVYVAVPDLGWSAVVGYRCAGLDDLAIGDVLVRVPAGYFAKFLPDGRSSDPIEDVWLQAEIAEKEGRIERAFTEEVESLRSPSSVELFISLA</sequence>